<keyword evidence="12" id="KW-1185">Reference proteome</keyword>
<feature type="compositionally biased region" description="Basic and acidic residues" evidence="10">
    <location>
        <begin position="134"/>
        <end position="143"/>
    </location>
</feature>
<dbReference type="AlphaFoldDB" id="A0A401V377"/>
<reference evidence="11 12" key="1">
    <citation type="submission" date="2018-11" db="EMBL/GenBank/DDBJ databases">
        <title>Draft genome sequence of Cellulomonas takizawaensis strain TKZ-21.</title>
        <authorList>
            <person name="Yamamura H."/>
            <person name="Hayashi T."/>
            <person name="Hamada M."/>
            <person name="Serisawa Y."/>
            <person name="Matsuyama K."/>
            <person name="Nakagawa Y."/>
            <person name="Otoguro M."/>
            <person name="Yanagida F."/>
            <person name="Hayakawa M."/>
        </authorList>
    </citation>
    <scope>NUCLEOTIDE SEQUENCE [LARGE SCALE GENOMIC DNA]</scope>
    <source>
        <strain evidence="11 12">TKZ-21</strain>
    </source>
</reference>
<accession>A0A401V377</accession>
<keyword evidence="5" id="KW-0812">Transmembrane</keyword>
<keyword evidence="3" id="KW-0813">Transport</keyword>
<keyword evidence="7" id="KW-1133">Transmembrane helix</keyword>
<evidence type="ECO:0000256" key="10">
    <source>
        <dbReference type="SAM" id="MobiDB-lite"/>
    </source>
</evidence>
<evidence type="ECO:0000256" key="2">
    <source>
        <dbReference type="ARBA" id="ARBA00006742"/>
    </source>
</evidence>
<evidence type="ECO:0000313" key="12">
    <source>
        <dbReference type="Proteomes" id="UP000288246"/>
    </source>
</evidence>
<organism evidence="11 12">
    <name type="scientific">Cellulomonas algicola</name>
    <dbReference type="NCBI Taxonomy" id="2071633"/>
    <lineage>
        <taxon>Bacteria</taxon>
        <taxon>Bacillati</taxon>
        <taxon>Actinomycetota</taxon>
        <taxon>Actinomycetes</taxon>
        <taxon>Micrococcales</taxon>
        <taxon>Cellulomonadaceae</taxon>
        <taxon>Cellulomonas</taxon>
    </lineage>
</organism>
<dbReference type="NCBIfam" id="TIGR00739">
    <property type="entry name" value="yajC"/>
    <property type="match status" value="1"/>
</dbReference>
<evidence type="ECO:0000256" key="4">
    <source>
        <dbReference type="ARBA" id="ARBA00022475"/>
    </source>
</evidence>
<comment type="similarity">
    <text evidence="2">Belongs to the YajC family.</text>
</comment>
<keyword evidence="6" id="KW-0653">Protein transport</keyword>
<name>A0A401V377_9CELL</name>
<dbReference type="PANTHER" id="PTHR33909:SF1">
    <property type="entry name" value="SEC TRANSLOCON ACCESSORY COMPLEX SUBUNIT YAJC"/>
    <property type="match status" value="1"/>
</dbReference>
<comment type="subcellular location">
    <subcellularLocation>
        <location evidence="1">Cell membrane</location>
        <topology evidence="1">Single-pass membrane protein</topology>
    </subcellularLocation>
</comment>
<dbReference type="SMART" id="SM01323">
    <property type="entry name" value="YajC"/>
    <property type="match status" value="1"/>
</dbReference>
<dbReference type="Proteomes" id="UP000288246">
    <property type="component" value="Unassembled WGS sequence"/>
</dbReference>
<comment type="caution">
    <text evidence="11">The sequence shown here is derived from an EMBL/GenBank/DDBJ whole genome shotgun (WGS) entry which is preliminary data.</text>
</comment>
<dbReference type="InterPro" id="IPR003849">
    <property type="entry name" value="Preprotein_translocase_YajC"/>
</dbReference>
<evidence type="ECO:0000313" key="11">
    <source>
        <dbReference type="EMBL" id="GCD21370.1"/>
    </source>
</evidence>
<evidence type="ECO:0000256" key="3">
    <source>
        <dbReference type="ARBA" id="ARBA00022448"/>
    </source>
</evidence>
<protein>
    <recommendedName>
        <fullName evidence="13">Preprotein translocase subunit YajC</fullName>
    </recommendedName>
</protein>
<evidence type="ECO:0000256" key="5">
    <source>
        <dbReference type="ARBA" id="ARBA00022692"/>
    </source>
</evidence>
<evidence type="ECO:0000256" key="1">
    <source>
        <dbReference type="ARBA" id="ARBA00004162"/>
    </source>
</evidence>
<keyword evidence="8" id="KW-0811">Translocation</keyword>
<feature type="compositionally biased region" description="Acidic residues" evidence="10">
    <location>
        <begin position="86"/>
        <end position="107"/>
    </location>
</feature>
<dbReference type="PANTHER" id="PTHR33909">
    <property type="entry name" value="SEC TRANSLOCON ACCESSORY COMPLEX SUBUNIT YAJC"/>
    <property type="match status" value="1"/>
</dbReference>
<evidence type="ECO:0000256" key="7">
    <source>
        <dbReference type="ARBA" id="ARBA00022989"/>
    </source>
</evidence>
<gene>
    <name evidence="11" type="ORF">CTKZ_29320</name>
</gene>
<evidence type="ECO:0000256" key="8">
    <source>
        <dbReference type="ARBA" id="ARBA00023010"/>
    </source>
</evidence>
<evidence type="ECO:0000256" key="9">
    <source>
        <dbReference type="ARBA" id="ARBA00023136"/>
    </source>
</evidence>
<keyword evidence="4" id="KW-1003">Cell membrane</keyword>
<proteinExistence type="inferred from homology"/>
<dbReference type="Pfam" id="PF02699">
    <property type="entry name" value="YajC"/>
    <property type="match status" value="1"/>
</dbReference>
<evidence type="ECO:0008006" key="13">
    <source>
        <dbReference type="Google" id="ProtNLM"/>
    </source>
</evidence>
<feature type="compositionally biased region" description="Basic and acidic residues" evidence="10">
    <location>
        <begin position="108"/>
        <end position="117"/>
    </location>
</feature>
<dbReference type="RefSeq" id="WP_268904344.1">
    <property type="nucleotide sequence ID" value="NZ_BHYL01000269.1"/>
</dbReference>
<dbReference type="GO" id="GO:0005886">
    <property type="term" value="C:plasma membrane"/>
    <property type="evidence" value="ECO:0007669"/>
    <property type="project" value="UniProtKB-SubCell"/>
</dbReference>
<evidence type="ECO:0000256" key="6">
    <source>
        <dbReference type="ARBA" id="ARBA00022927"/>
    </source>
</evidence>
<feature type="region of interest" description="Disordered" evidence="10">
    <location>
        <begin position="84"/>
        <end position="143"/>
    </location>
</feature>
<sequence>MPDLSFLLFVAVAFGLLWLMTSRSRKQQRTAQEFRNNLAPGDEIMTGSGLFGTVVEVDGDVVTVESTPGNRTRWIRAAIAKKVDPPVEEDEYTDEADDEETDDEAVTDADRIARANDEVIDVPDDLSSLPPVLRKKDDEPDTK</sequence>
<keyword evidence="9" id="KW-0472">Membrane</keyword>
<dbReference type="GO" id="GO:0015031">
    <property type="term" value="P:protein transport"/>
    <property type="evidence" value="ECO:0007669"/>
    <property type="project" value="UniProtKB-KW"/>
</dbReference>
<dbReference type="EMBL" id="BHYL01000269">
    <property type="protein sequence ID" value="GCD21370.1"/>
    <property type="molecule type" value="Genomic_DNA"/>
</dbReference>